<feature type="non-terminal residue" evidence="3">
    <location>
        <position position="472"/>
    </location>
</feature>
<dbReference type="InterPro" id="IPR012337">
    <property type="entry name" value="RNaseH-like_sf"/>
</dbReference>
<name>A0A9W7APV8_9STRA</name>
<dbReference type="GO" id="GO:0005658">
    <property type="term" value="C:alpha DNA polymerase:primase complex"/>
    <property type="evidence" value="ECO:0007669"/>
    <property type="project" value="TreeGrafter"/>
</dbReference>
<evidence type="ECO:0000259" key="2">
    <source>
        <dbReference type="Pfam" id="PF12254"/>
    </source>
</evidence>
<reference evidence="3" key="1">
    <citation type="submission" date="2022-07" db="EMBL/GenBank/DDBJ databases">
        <title>Genome analysis of Parmales, a sister group of diatoms, reveals the evolutionary specialization of diatoms from phago-mixotrophs to photoautotrophs.</title>
        <authorList>
            <person name="Ban H."/>
            <person name="Sato S."/>
            <person name="Yoshikawa S."/>
            <person name="Kazumasa Y."/>
            <person name="Nakamura Y."/>
            <person name="Ichinomiya M."/>
            <person name="Saitoh K."/>
            <person name="Sato N."/>
            <person name="Blanc-Mathieu R."/>
            <person name="Endo H."/>
            <person name="Kuwata A."/>
            <person name="Ogata H."/>
        </authorList>
    </citation>
    <scope>NUCLEOTIDE SEQUENCE</scope>
</reference>
<dbReference type="GO" id="GO:0003682">
    <property type="term" value="F:chromatin binding"/>
    <property type="evidence" value="ECO:0007669"/>
    <property type="project" value="TreeGrafter"/>
</dbReference>
<feature type="region of interest" description="Disordered" evidence="1">
    <location>
        <begin position="142"/>
        <end position="254"/>
    </location>
</feature>
<dbReference type="GO" id="GO:0006273">
    <property type="term" value="P:lagging strand elongation"/>
    <property type="evidence" value="ECO:0007669"/>
    <property type="project" value="TreeGrafter"/>
</dbReference>
<comment type="caution">
    <text evidence="3">The sequence shown here is derived from an EMBL/GenBank/DDBJ whole genome shotgun (WGS) entry which is preliminary data.</text>
</comment>
<feature type="compositionally biased region" description="Basic and acidic residues" evidence="1">
    <location>
        <begin position="78"/>
        <end position="100"/>
    </location>
</feature>
<dbReference type="Pfam" id="PF12254">
    <property type="entry name" value="DNA_pol_alpha_N"/>
    <property type="match status" value="1"/>
</dbReference>
<gene>
    <name evidence="3" type="ORF">TrRE_jg2683</name>
</gene>
<keyword evidence="4" id="KW-1185">Reference proteome</keyword>
<feature type="compositionally biased region" description="Basic residues" evidence="1">
    <location>
        <begin position="151"/>
        <end position="180"/>
    </location>
</feature>
<dbReference type="AlphaFoldDB" id="A0A9W7APV8"/>
<feature type="region of interest" description="Disordered" evidence="1">
    <location>
        <begin position="1"/>
        <end position="22"/>
    </location>
</feature>
<dbReference type="PANTHER" id="PTHR45861">
    <property type="entry name" value="DNA POLYMERASE ALPHA CATALYTIC SUBUNIT"/>
    <property type="match status" value="1"/>
</dbReference>
<dbReference type="GO" id="GO:0003887">
    <property type="term" value="F:DNA-directed DNA polymerase activity"/>
    <property type="evidence" value="ECO:0007669"/>
    <property type="project" value="TreeGrafter"/>
</dbReference>
<sequence length="472" mass="50978">YSSTMERSKRAKSSKQAKRDAVRAQILAKKQGSSGGRLDEVEIADEGLVYDEVDESEYEAIVNARREREDFVVDDDGLGYHDDGEEHFGDRETDGKKEAVKAKRGINASLDEGALKKARMLNADRGKEDGQGSSMLGFVRMGEKTEGAKLGQKKTAAKKGTAKKATAKKGGSKKLVKKKVIAFEDFSREGDDAPAPMDDDGDNFGMNDDDDDGSSSNLGSSLPPRAGSSESPENKRLSFSSATTEEEIKGSVRSRFANTKRARVSKATKAALEAGKKTNTVMSATEQSAAALPNISSNVAPVDISSTDAPASAAQQAAAAANLSNVVSTDSNGSPVLKMFWLDAWEKKGVVYVFGKVRTKSAPSGGKPVHVSCCVAVHNNMRNMFVLPKRDPATGSRSNMMEVHGEMKKIIDRVMPRQSGASWAGKPVKRRYAFEVEGVPREETEYLKVKYPATFPTIPHDVCEKGGEHVER</sequence>
<feature type="domain" description="DNA polymerase alpha catalytic subunit N-terminal" evidence="2">
    <location>
        <begin position="35"/>
        <end position="88"/>
    </location>
</feature>
<accession>A0A9W7APV8</accession>
<dbReference type="EMBL" id="BRXZ01002994">
    <property type="protein sequence ID" value="GMH74491.1"/>
    <property type="molecule type" value="Genomic_DNA"/>
</dbReference>
<feature type="region of interest" description="Disordered" evidence="1">
    <location>
        <begin position="74"/>
        <end position="100"/>
    </location>
</feature>
<dbReference type="GO" id="GO:0003697">
    <property type="term" value="F:single-stranded DNA binding"/>
    <property type="evidence" value="ECO:0007669"/>
    <property type="project" value="TreeGrafter"/>
</dbReference>
<proteinExistence type="predicted"/>
<organism evidence="3 4">
    <name type="scientific">Triparma retinervis</name>
    <dbReference type="NCBI Taxonomy" id="2557542"/>
    <lineage>
        <taxon>Eukaryota</taxon>
        <taxon>Sar</taxon>
        <taxon>Stramenopiles</taxon>
        <taxon>Ochrophyta</taxon>
        <taxon>Bolidophyceae</taxon>
        <taxon>Parmales</taxon>
        <taxon>Triparmaceae</taxon>
        <taxon>Triparma</taxon>
    </lineage>
</organism>
<dbReference type="PANTHER" id="PTHR45861:SF1">
    <property type="entry name" value="DNA POLYMERASE ALPHA CATALYTIC SUBUNIT"/>
    <property type="match status" value="1"/>
</dbReference>
<dbReference type="Gene3D" id="3.30.70.2820">
    <property type="match status" value="1"/>
</dbReference>
<dbReference type="GO" id="GO:0003688">
    <property type="term" value="F:DNA replication origin binding"/>
    <property type="evidence" value="ECO:0007669"/>
    <property type="project" value="TreeGrafter"/>
</dbReference>
<evidence type="ECO:0000256" key="1">
    <source>
        <dbReference type="SAM" id="MobiDB-lite"/>
    </source>
</evidence>
<protein>
    <recommendedName>
        <fullName evidence="2">DNA polymerase alpha catalytic subunit N-terminal domain-containing protein</fullName>
    </recommendedName>
</protein>
<dbReference type="InterPro" id="IPR024647">
    <property type="entry name" value="DNA_pol_a_cat_su_N"/>
</dbReference>
<feature type="compositionally biased region" description="Acidic residues" evidence="1">
    <location>
        <begin position="197"/>
        <end position="213"/>
    </location>
</feature>
<dbReference type="Proteomes" id="UP001165082">
    <property type="component" value="Unassembled WGS sequence"/>
</dbReference>
<evidence type="ECO:0000313" key="4">
    <source>
        <dbReference type="Proteomes" id="UP001165082"/>
    </source>
</evidence>
<dbReference type="OrthoDB" id="6755010at2759"/>
<dbReference type="GO" id="GO:0006272">
    <property type="term" value="P:leading strand elongation"/>
    <property type="evidence" value="ECO:0007669"/>
    <property type="project" value="TreeGrafter"/>
</dbReference>
<feature type="non-terminal residue" evidence="3">
    <location>
        <position position="1"/>
    </location>
</feature>
<dbReference type="SUPFAM" id="SSF53098">
    <property type="entry name" value="Ribonuclease H-like"/>
    <property type="match status" value="1"/>
</dbReference>
<dbReference type="GO" id="GO:1902975">
    <property type="term" value="P:mitotic DNA replication initiation"/>
    <property type="evidence" value="ECO:0007669"/>
    <property type="project" value="TreeGrafter"/>
</dbReference>
<evidence type="ECO:0000313" key="3">
    <source>
        <dbReference type="EMBL" id="GMH74491.1"/>
    </source>
</evidence>
<feature type="compositionally biased region" description="Basic and acidic residues" evidence="1">
    <location>
        <begin position="181"/>
        <end position="191"/>
    </location>
</feature>